<sequence>MAQAVCNHKNDGVERRSSFLANLAGALAAGDHFITWWGAHRQWPATDPIRIEDEPETMR</sequence>
<evidence type="ECO:0000313" key="2">
    <source>
        <dbReference type="Proteomes" id="UP000244162"/>
    </source>
</evidence>
<organism evidence="1 2">
    <name type="scientific">Sphingomonas oleivorans</name>
    <dbReference type="NCBI Taxonomy" id="1735121"/>
    <lineage>
        <taxon>Bacteria</taxon>
        <taxon>Pseudomonadati</taxon>
        <taxon>Pseudomonadota</taxon>
        <taxon>Alphaproteobacteria</taxon>
        <taxon>Sphingomonadales</taxon>
        <taxon>Sphingomonadaceae</taxon>
        <taxon>Sphingomonas</taxon>
    </lineage>
</organism>
<gene>
    <name evidence="1" type="ORF">CLG96_02360</name>
</gene>
<dbReference type="AlphaFoldDB" id="A0A2T5G1J1"/>
<accession>A0A2T5G1J1</accession>
<dbReference type="Proteomes" id="UP000244162">
    <property type="component" value="Unassembled WGS sequence"/>
</dbReference>
<reference evidence="1 2" key="1">
    <citation type="submission" date="2017-09" db="EMBL/GenBank/DDBJ databases">
        <title>Sphingomonas panjinensis sp.nov., isolated from oil-contaminated soil.</title>
        <authorList>
            <person name="Wang L."/>
            <person name="Chen L."/>
        </authorList>
    </citation>
    <scope>NUCLEOTIDE SEQUENCE [LARGE SCALE GENOMIC DNA]</scope>
    <source>
        <strain evidence="1 2">FW-11</strain>
    </source>
</reference>
<proteinExistence type="predicted"/>
<comment type="caution">
    <text evidence="1">The sequence shown here is derived from an EMBL/GenBank/DDBJ whole genome shotgun (WGS) entry which is preliminary data.</text>
</comment>
<keyword evidence="2" id="KW-1185">Reference proteome</keyword>
<name>A0A2T5G1J1_9SPHN</name>
<evidence type="ECO:0000313" key="1">
    <source>
        <dbReference type="EMBL" id="PTQ13008.1"/>
    </source>
</evidence>
<dbReference type="RefSeq" id="WP_107966244.1">
    <property type="nucleotide sequence ID" value="NZ_NWBU01000004.1"/>
</dbReference>
<dbReference type="EMBL" id="NWBU01000004">
    <property type="protein sequence ID" value="PTQ13008.1"/>
    <property type="molecule type" value="Genomic_DNA"/>
</dbReference>
<protein>
    <submittedName>
        <fullName evidence="1">Uncharacterized protein</fullName>
    </submittedName>
</protein>